<dbReference type="PANTHER" id="PTHR30313:SF2">
    <property type="entry name" value="DNA PRIMASE"/>
    <property type="match status" value="1"/>
</dbReference>
<evidence type="ECO:0000256" key="1">
    <source>
        <dbReference type="ARBA" id="ARBA00022723"/>
    </source>
</evidence>
<dbReference type="AlphaFoldDB" id="A0A1A9I1X9"/>
<dbReference type="KEGG" id="nia:A8C56_12305"/>
<organism evidence="5 6">
    <name type="scientific">Niabella ginsenosidivorans</name>
    <dbReference type="NCBI Taxonomy" id="1176587"/>
    <lineage>
        <taxon>Bacteria</taxon>
        <taxon>Pseudomonadati</taxon>
        <taxon>Bacteroidota</taxon>
        <taxon>Chitinophagia</taxon>
        <taxon>Chitinophagales</taxon>
        <taxon>Chitinophagaceae</taxon>
        <taxon>Niabella</taxon>
    </lineage>
</organism>
<reference evidence="5 6" key="1">
    <citation type="submission" date="2016-05" db="EMBL/GenBank/DDBJ databases">
        <title>Niabella ginsenosidivorans BS26 whole genome sequencing.</title>
        <authorList>
            <person name="Im W.T."/>
            <person name="Siddiqi M.Z."/>
        </authorList>
    </citation>
    <scope>NUCLEOTIDE SEQUENCE [LARGE SCALE GENOMIC DNA]</scope>
    <source>
        <strain evidence="5 6">BS26</strain>
    </source>
</reference>
<evidence type="ECO:0000313" key="5">
    <source>
        <dbReference type="EMBL" id="ANH81658.1"/>
    </source>
</evidence>
<dbReference type="GO" id="GO:0006269">
    <property type="term" value="P:DNA replication, synthesis of primer"/>
    <property type="evidence" value="ECO:0007669"/>
    <property type="project" value="TreeGrafter"/>
</dbReference>
<dbReference type="Gene3D" id="3.40.1360.10">
    <property type="match status" value="1"/>
</dbReference>
<dbReference type="Gene3D" id="3.90.580.10">
    <property type="entry name" value="Zinc finger, CHC2-type domain"/>
    <property type="match status" value="1"/>
</dbReference>
<proteinExistence type="predicted"/>
<dbReference type="PANTHER" id="PTHR30313">
    <property type="entry name" value="DNA PRIMASE"/>
    <property type="match status" value="1"/>
</dbReference>
<dbReference type="Pfam" id="PF01807">
    <property type="entry name" value="Zn_ribbon_DnaG"/>
    <property type="match status" value="1"/>
</dbReference>
<dbReference type="InterPro" id="IPR002694">
    <property type="entry name" value="Znf_CHC2"/>
</dbReference>
<protein>
    <recommendedName>
        <fullName evidence="4">Zinc finger CHC2-type domain-containing protein</fullName>
    </recommendedName>
</protein>
<evidence type="ECO:0000259" key="4">
    <source>
        <dbReference type="SMART" id="SM00400"/>
    </source>
</evidence>
<dbReference type="SUPFAM" id="SSF56731">
    <property type="entry name" value="DNA primase core"/>
    <property type="match status" value="1"/>
</dbReference>
<dbReference type="GO" id="GO:0003677">
    <property type="term" value="F:DNA binding"/>
    <property type="evidence" value="ECO:0007669"/>
    <property type="project" value="InterPro"/>
</dbReference>
<dbReference type="Proteomes" id="UP000077667">
    <property type="component" value="Chromosome"/>
</dbReference>
<evidence type="ECO:0000256" key="2">
    <source>
        <dbReference type="ARBA" id="ARBA00022771"/>
    </source>
</evidence>
<keyword evidence="6" id="KW-1185">Reference proteome</keyword>
<dbReference type="GO" id="GO:0003899">
    <property type="term" value="F:DNA-directed RNA polymerase activity"/>
    <property type="evidence" value="ECO:0007669"/>
    <property type="project" value="InterPro"/>
</dbReference>
<sequence>MTIKEANAIDIVAYLSVAGFEPAKVRGENYWYYSPLRIEKTPSFKVNRRRNQWYDFGEGKGGNLLDFILLYEDVSISEALKRLEQASERPKYVAEILPPGAPRIETLSVHVVSSAALIRYYQSRRIATEIADKYLREVRYKNGDKNYYALGFKNDADGYELRTAYFKGSSYPKGPTWFKNGTENLSVFEGFFDFLSYQTIHINQEVPQCDFLVLNSTSFFEMQLPIMQAYDRVYLYLDNDKTGTKYTNLALATDPDRFSDERHWYAGYKDLNDWHQHFGTGPRPAA</sequence>
<evidence type="ECO:0000313" key="6">
    <source>
        <dbReference type="Proteomes" id="UP000077667"/>
    </source>
</evidence>
<feature type="domain" description="Zinc finger CHC2-type" evidence="4">
    <location>
        <begin position="39"/>
        <end position="84"/>
    </location>
</feature>
<dbReference type="GO" id="GO:0008270">
    <property type="term" value="F:zinc ion binding"/>
    <property type="evidence" value="ECO:0007669"/>
    <property type="project" value="UniProtKB-KW"/>
</dbReference>
<keyword evidence="2" id="KW-0863">Zinc-finger</keyword>
<name>A0A1A9I1X9_9BACT</name>
<dbReference type="InterPro" id="IPR036977">
    <property type="entry name" value="DNA_primase_Znf_CHC2"/>
</dbReference>
<dbReference type="OrthoDB" id="8536512at2"/>
<evidence type="ECO:0000256" key="3">
    <source>
        <dbReference type="ARBA" id="ARBA00022833"/>
    </source>
</evidence>
<dbReference type="SMART" id="SM00400">
    <property type="entry name" value="ZnF_CHCC"/>
    <property type="match status" value="1"/>
</dbReference>
<dbReference type="RefSeq" id="WP_067756388.1">
    <property type="nucleotide sequence ID" value="NZ_CP015772.1"/>
</dbReference>
<dbReference type="InterPro" id="IPR050219">
    <property type="entry name" value="DnaG_primase"/>
</dbReference>
<dbReference type="EMBL" id="CP015772">
    <property type="protein sequence ID" value="ANH81658.1"/>
    <property type="molecule type" value="Genomic_DNA"/>
</dbReference>
<dbReference type="GO" id="GO:0005737">
    <property type="term" value="C:cytoplasm"/>
    <property type="evidence" value="ECO:0007669"/>
    <property type="project" value="TreeGrafter"/>
</dbReference>
<keyword evidence="1" id="KW-0479">Metal-binding</keyword>
<gene>
    <name evidence="5" type="ORF">A8C56_12305</name>
</gene>
<keyword evidence="3" id="KW-0862">Zinc</keyword>
<accession>A0A1A9I1X9</accession>
<dbReference type="Pfam" id="PF13155">
    <property type="entry name" value="Toprim_2"/>
    <property type="match status" value="1"/>
</dbReference>
<dbReference type="SUPFAM" id="SSF57783">
    <property type="entry name" value="Zinc beta-ribbon"/>
    <property type="match status" value="1"/>
</dbReference>
<dbReference type="STRING" id="1176587.A8C56_12305"/>